<dbReference type="OrthoDB" id="1733909at2759"/>
<evidence type="ECO:0000256" key="1">
    <source>
        <dbReference type="ARBA" id="ARBA00006607"/>
    </source>
</evidence>
<evidence type="ECO:0000259" key="3">
    <source>
        <dbReference type="Pfam" id="PF08491"/>
    </source>
</evidence>
<feature type="domain" description="Squalene epoxidase" evidence="3">
    <location>
        <begin position="1"/>
        <end position="55"/>
    </location>
</feature>
<evidence type="ECO:0000313" key="4">
    <source>
        <dbReference type="EMBL" id="KAF6162859.1"/>
    </source>
</evidence>
<comment type="caution">
    <text evidence="4">The sequence shown here is derived from an EMBL/GenBank/DDBJ whole genome shotgun (WGS) entry which is preliminary data.</text>
</comment>
<dbReference type="Gene3D" id="1.10.560.10">
    <property type="entry name" value="GroEL-like equatorial domain"/>
    <property type="match status" value="1"/>
</dbReference>
<reference evidence="4 5" key="1">
    <citation type="journal article" date="2020" name="IScience">
        <title>Genome Sequencing of the Endangered Kingdonia uniflora (Circaeasteraceae, Ranunculales) Reveals Potential Mechanisms of Evolutionary Specialization.</title>
        <authorList>
            <person name="Sun Y."/>
            <person name="Deng T."/>
            <person name="Zhang A."/>
            <person name="Moore M.J."/>
            <person name="Landis J.B."/>
            <person name="Lin N."/>
            <person name="Zhang H."/>
            <person name="Zhang X."/>
            <person name="Huang J."/>
            <person name="Zhang X."/>
            <person name="Sun H."/>
            <person name="Wang H."/>
        </authorList>
    </citation>
    <scope>NUCLEOTIDE SEQUENCE [LARGE SCALE GENOMIC DNA]</scope>
    <source>
        <strain evidence="4">TB1705</strain>
        <tissue evidence="4">Leaf</tissue>
    </source>
</reference>
<accession>A0A7J7N6K7</accession>
<dbReference type="InterPro" id="IPR013698">
    <property type="entry name" value="Squalene_epoxidase"/>
</dbReference>
<dbReference type="EMBL" id="JACGCM010001009">
    <property type="protein sequence ID" value="KAF6162859.1"/>
    <property type="molecule type" value="Genomic_DNA"/>
</dbReference>
<comment type="similarity">
    <text evidence="1">Belongs to the chaperonin (HSP60) family.</text>
</comment>
<keyword evidence="5" id="KW-1185">Reference proteome</keyword>
<evidence type="ECO:0000256" key="2">
    <source>
        <dbReference type="ARBA" id="ARBA00023186"/>
    </source>
</evidence>
<dbReference type="AlphaFoldDB" id="A0A7J7N6K7"/>
<name>A0A7J7N6K7_9MAGN</name>
<dbReference type="GO" id="GO:0050660">
    <property type="term" value="F:flavin adenine dinucleotide binding"/>
    <property type="evidence" value="ECO:0007669"/>
    <property type="project" value="InterPro"/>
</dbReference>
<dbReference type="InterPro" id="IPR027413">
    <property type="entry name" value="GROEL-like_equatorial_sf"/>
</dbReference>
<protein>
    <recommendedName>
        <fullName evidence="3">Squalene epoxidase domain-containing protein</fullName>
    </recommendedName>
</protein>
<evidence type="ECO:0000313" key="5">
    <source>
        <dbReference type="Proteomes" id="UP000541444"/>
    </source>
</evidence>
<dbReference type="PANTHER" id="PTHR45633">
    <property type="entry name" value="60 KDA HEAT SHOCK PROTEIN, MITOCHONDRIAL"/>
    <property type="match status" value="1"/>
</dbReference>
<dbReference type="GO" id="GO:0140662">
    <property type="term" value="F:ATP-dependent protein folding chaperone"/>
    <property type="evidence" value="ECO:0007669"/>
    <property type="project" value="InterPro"/>
</dbReference>
<dbReference type="SUPFAM" id="SSF48592">
    <property type="entry name" value="GroEL equatorial domain-like"/>
    <property type="match status" value="1"/>
</dbReference>
<gene>
    <name evidence="4" type="ORF">GIB67_021008</name>
</gene>
<dbReference type="GO" id="GO:0042026">
    <property type="term" value="P:protein refolding"/>
    <property type="evidence" value="ECO:0007669"/>
    <property type="project" value="InterPro"/>
</dbReference>
<dbReference type="InterPro" id="IPR001844">
    <property type="entry name" value="Cpn60/GroEL"/>
</dbReference>
<dbReference type="GO" id="GO:0016020">
    <property type="term" value="C:membrane"/>
    <property type="evidence" value="ECO:0007669"/>
    <property type="project" value="InterPro"/>
</dbReference>
<sequence>MGDAFNMRHPLTGGGMMVTLSDIAVIHYLFKPLRDLNDASSLCRYLESFYTLRKADVEEGIVVGGGCTFLRLAAKVDAIKLTIDNDEQKVGAYIVKRALSYPLKLIAKIASGNGSVVMKKVVKNRPGVEDELKAMEDRARLAACKGVEEMSKVEIYLGMEEEKVELKSGKVELEEVVRLKSDLVRERKRLNYVKAAQEVEISELTKELRINLEKVVVQHDKFGYHLLKMGYSKTEVNNIMEDTYVEEEEDEADGTGVVIWLDGVPPHAERENQVDDIVNPENDKVELESALLSEEEIRQYNQEFTAEFGRMRRANKDKDDQHVKVHFKFVEATQIVNNLTRKIEERDARISKGQKELVETKEETAKLKSLNNVLIVKSKEADMARYRI</sequence>
<dbReference type="Proteomes" id="UP000541444">
    <property type="component" value="Unassembled WGS sequence"/>
</dbReference>
<organism evidence="4 5">
    <name type="scientific">Kingdonia uniflora</name>
    <dbReference type="NCBI Taxonomy" id="39325"/>
    <lineage>
        <taxon>Eukaryota</taxon>
        <taxon>Viridiplantae</taxon>
        <taxon>Streptophyta</taxon>
        <taxon>Embryophyta</taxon>
        <taxon>Tracheophyta</taxon>
        <taxon>Spermatophyta</taxon>
        <taxon>Magnoliopsida</taxon>
        <taxon>Ranunculales</taxon>
        <taxon>Circaeasteraceae</taxon>
        <taxon>Kingdonia</taxon>
    </lineage>
</organism>
<dbReference type="Pfam" id="PF08491">
    <property type="entry name" value="SE"/>
    <property type="match status" value="1"/>
</dbReference>
<dbReference type="GO" id="GO:0004506">
    <property type="term" value="F:squalene monooxygenase activity"/>
    <property type="evidence" value="ECO:0007669"/>
    <property type="project" value="InterPro"/>
</dbReference>
<keyword evidence="2" id="KW-0143">Chaperone</keyword>
<proteinExistence type="inferred from homology"/>